<keyword evidence="3 5" id="KW-1133">Transmembrane helix</keyword>
<feature type="transmembrane region" description="Helical" evidence="5">
    <location>
        <begin position="235"/>
        <end position="260"/>
    </location>
</feature>
<dbReference type="CDD" id="cd19051">
    <property type="entry name" value="LGIC_TM_cation"/>
    <property type="match status" value="1"/>
</dbReference>
<dbReference type="Pfam" id="PF02931">
    <property type="entry name" value="Neur_chan_LBD"/>
    <property type="match status" value="1"/>
</dbReference>
<dbReference type="PANTHER" id="PTHR18945">
    <property type="entry name" value="NEUROTRANSMITTER GATED ION CHANNEL"/>
    <property type="match status" value="1"/>
</dbReference>
<dbReference type="STRING" id="6573.A0A210PK78"/>
<gene>
    <name evidence="8" type="ORF">KP79_PYT02680</name>
</gene>
<accession>A0A210PK78</accession>
<dbReference type="Gene3D" id="2.70.170.10">
    <property type="entry name" value="Neurotransmitter-gated ion-channel ligand-binding domain"/>
    <property type="match status" value="1"/>
</dbReference>
<keyword evidence="5" id="KW-0407">Ion channel</keyword>
<evidence type="ECO:0000256" key="3">
    <source>
        <dbReference type="ARBA" id="ARBA00022989"/>
    </source>
</evidence>
<dbReference type="InterPro" id="IPR006202">
    <property type="entry name" value="Neur_chan_lig-bd"/>
</dbReference>
<dbReference type="AlphaFoldDB" id="A0A210PK78"/>
<dbReference type="SUPFAM" id="SSF63712">
    <property type="entry name" value="Nicotinic receptor ligand binding domain-like"/>
    <property type="match status" value="1"/>
</dbReference>
<comment type="caution">
    <text evidence="8">The sequence shown here is derived from an EMBL/GenBank/DDBJ whole genome shotgun (WGS) entry which is preliminary data.</text>
</comment>
<proteinExistence type="inferred from homology"/>
<dbReference type="InterPro" id="IPR036719">
    <property type="entry name" value="Neuro-gated_channel_TM_sf"/>
</dbReference>
<protein>
    <submittedName>
        <fullName evidence="8">Neuronal acetylcholine receptor subunit alpha-6</fullName>
    </submittedName>
</protein>
<comment type="similarity">
    <text evidence="5">Belongs to the ligand-gated ion channel (TC 1.A.9) family.</text>
</comment>
<evidence type="ECO:0000256" key="5">
    <source>
        <dbReference type="RuleBase" id="RU000687"/>
    </source>
</evidence>
<evidence type="ECO:0000313" key="9">
    <source>
        <dbReference type="Proteomes" id="UP000242188"/>
    </source>
</evidence>
<keyword evidence="5" id="KW-0813">Transport</keyword>
<dbReference type="InterPro" id="IPR018000">
    <property type="entry name" value="Neurotransmitter_ion_chnl_CS"/>
</dbReference>
<dbReference type="Gene3D" id="1.20.58.390">
    <property type="entry name" value="Neurotransmitter-gated ion-channel transmembrane domain"/>
    <property type="match status" value="1"/>
</dbReference>
<dbReference type="InterPro" id="IPR006029">
    <property type="entry name" value="Neurotrans-gated_channel_TM"/>
</dbReference>
<sequence length="458" mass="51259">MLVPSKNTNAINVIVLTLLVVTSLVRGSSLTDVTKLQSDLLNGYNKYVRPADDTYQPVYVNFTFFLVGIRDFDEVTGKFAVTAFMSVTWSDSRMTWDPTAYNYTYYLPFAGNQVWKPNIILINPFNSVSKVGEDFMEIRYLFNGGASWSPGDVMSSACEIDVTYYPFDKQICILQMMPWGAPSSEILFISSAEKADLSFYAAHGTWDLVSTKTKSTNHDGLSSYIVEITMKRRPLFFVVNVVLPILFMAFLNSLVFILPVESGERVSYAITVLLAIAVFLTLVGDNLPKTSEPMSVLCYFLLADLIMSSVVSIITIIGLRIYYINDRPVPGWLSHMVVCLSCGSNRKRKLTERVTPSPDTVSPPHFKFDGVEENNLPQSRKIATGRSQITTVMNVKSRLHSDISIFDEKPEVDPLPVEDGPTVTWHHVNHALDKVSFVGCLVWMTVVCLAFFVTVANM</sequence>
<keyword evidence="9" id="KW-1185">Reference proteome</keyword>
<reference evidence="8 9" key="1">
    <citation type="journal article" date="2017" name="Nat. Ecol. Evol.">
        <title>Scallop genome provides insights into evolution of bilaterian karyotype and development.</title>
        <authorList>
            <person name="Wang S."/>
            <person name="Zhang J."/>
            <person name="Jiao W."/>
            <person name="Li J."/>
            <person name="Xun X."/>
            <person name="Sun Y."/>
            <person name="Guo X."/>
            <person name="Huan P."/>
            <person name="Dong B."/>
            <person name="Zhang L."/>
            <person name="Hu X."/>
            <person name="Sun X."/>
            <person name="Wang J."/>
            <person name="Zhao C."/>
            <person name="Wang Y."/>
            <person name="Wang D."/>
            <person name="Huang X."/>
            <person name="Wang R."/>
            <person name="Lv J."/>
            <person name="Li Y."/>
            <person name="Zhang Z."/>
            <person name="Liu B."/>
            <person name="Lu W."/>
            <person name="Hui Y."/>
            <person name="Liang J."/>
            <person name="Zhou Z."/>
            <person name="Hou R."/>
            <person name="Li X."/>
            <person name="Liu Y."/>
            <person name="Li H."/>
            <person name="Ning X."/>
            <person name="Lin Y."/>
            <person name="Zhao L."/>
            <person name="Xing Q."/>
            <person name="Dou J."/>
            <person name="Li Y."/>
            <person name="Mao J."/>
            <person name="Guo H."/>
            <person name="Dou H."/>
            <person name="Li T."/>
            <person name="Mu C."/>
            <person name="Jiang W."/>
            <person name="Fu Q."/>
            <person name="Fu X."/>
            <person name="Miao Y."/>
            <person name="Liu J."/>
            <person name="Yu Q."/>
            <person name="Li R."/>
            <person name="Liao H."/>
            <person name="Li X."/>
            <person name="Kong Y."/>
            <person name="Jiang Z."/>
            <person name="Chourrout D."/>
            <person name="Li R."/>
            <person name="Bao Z."/>
        </authorList>
    </citation>
    <scope>NUCLEOTIDE SEQUENCE [LARGE SCALE GENOMIC DNA]</scope>
    <source>
        <strain evidence="8 9">PY_sf001</strain>
    </source>
</reference>
<dbReference type="Proteomes" id="UP000242188">
    <property type="component" value="Unassembled WGS sequence"/>
</dbReference>
<dbReference type="OrthoDB" id="6142676at2759"/>
<comment type="subcellular location">
    <subcellularLocation>
        <location evidence="1">Membrane</location>
        <topology evidence="1">Multi-pass membrane protein</topology>
    </subcellularLocation>
</comment>
<feature type="transmembrane region" description="Helical" evidence="5">
    <location>
        <begin position="435"/>
        <end position="456"/>
    </location>
</feature>
<feature type="domain" description="Neurotransmitter-gated ion-channel transmembrane" evidence="7">
    <location>
        <begin position="242"/>
        <end position="317"/>
    </location>
</feature>
<dbReference type="GO" id="GO:0016020">
    <property type="term" value="C:membrane"/>
    <property type="evidence" value="ECO:0007669"/>
    <property type="project" value="UniProtKB-SubCell"/>
</dbReference>
<dbReference type="CDD" id="cd18989">
    <property type="entry name" value="LGIC_ECD_cation"/>
    <property type="match status" value="1"/>
</dbReference>
<feature type="transmembrane region" description="Helical" evidence="5">
    <location>
        <begin position="266"/>
        <end position="284"/>
    </location>
</feature>
<dbReference type="Pfam" id="PF02932">
    <property type="entry name" value="Neur_chan_memb"/>
    <property type="match status" value="1"/>
</dbReference>
<dbReference type="SUPFAM" id="SSF90112">
    <property type="entry name" value="Neurotransmitter-gated ion-channel transmembrane pore"/>
    <property type="match status" value="1"/>
</dbReference>
<organism evidence="8 9">
    <name type="scientific">Mizuhopecten yessoensis</name>
    <name type="common">Japanese scallop</name>
    <name type="synonym">Patinopecten yessoensis</name>
    <dbReference type="NCBI Taxonomy" id="6573"/>
    <lineage>
        <taxon>Eukaryota</taxon>
        <taxon>Metazoa</taxon>
        <taxon>Spiralia</taxon>
        <taxon>Lophotrochozoa</taxon>
        <taxon>Mollusca</taxon>
        <taxon>Bivalvia</taxon>
        <taxon>Autobranchia</taxon>
        <taxon>Pteriomorphia</taxon>
        <taxon>Pectinida</taxon>
        <taxon>Pectinoidea</taxon>
        <taxon>Pectinidae</taxon>
        <taxon>Mizuhopecten</taxon>
    </lineage>
</organism>
<dbReference type="FunFam" id="2.70.170.10:FF:000028">
    <property type="entry name" value="AcetylCholine Receptor"/>
    <property type="match status" value="1"/>
</dbReference>
<dbReference type="PROSITE" id="PS00236">
    <property type="entry name" value="NEUROTR_ION_CHANNEL"/>
    <property type="match status" value="1"/>
</dbReference>
<dbReference type="GO" id="GO:0005230">
    <property type="term" value="F:extracellular ligand-gated monoatomic ion channel activity"/>
    <property type="evidence" value="ECO:0007669"/>
    <property type="project" value="InterPro"/>
</dbReference>
<dbReference type="InterPro" id="IPR006201">
    <property type="entry name" value="Neur_channel"/>
</dbReference>
<evidence type="ECO:0000259" key="6">
    <source>
        <dbReference type="Pfam" id="PF02931"/>
    </source>
</evidence>
<feature type="domain" description="Neurotransmitter-gated ion-channel ligand-binding" evidence="6">
    <location>
        <begin position="34"/>
        <end position="234"/>
    </location>
</feature>
<keyword evidence="2 5" id="KW-0812">Transmembrane</keyword>
<dbReference type="InterPro" id="IPR038050">
    <property type="entry name" value="Neuro_actylchol_rec"/>
</dbReference>
<evidence type="ECO:0000313" key="8">
    <source>
        <dbReference type="EMBL" id="OWF36901.1"/>
    </source>
</evidence>
<keyword evidence="8" id="KW-0675">Receptor</keyword>
<feature type="transmembrane region" description="Helical" evidence="5">
    <location>
        <begin position="296"/>
        <end position="323"/>
    </location>
</feature>
<dbReference type="PRINTS" id="PR00252">
    <property type="entry name" value="NRIONCHANNEL"/>
</dbReference>
<evidence type="ECO:0000256" key="4">
    <source>
        <dbReference type="ARBA" id="ARBA00023136"/>
    </source>
</evidence>
<name>A0A210PK78_MIZYE</name>
<evidence type="ECO:0000256" key="2">
    <source>
        <dbReference type="ARBA" id="ARBA00022692"/>
    </source>
</evidence>
<dbReference type="EMBL" id="NEDP02075629">
    <property type="protein sequence ID" value="OWF36901.1"/>
    <property type="molecule type" value="Genomic_DNA"/>
</dbReference>
<keyword evidence="5" id="KW-0406">Ion transport</keyword>
<feature type="transmembrane region" description="Helical" evidence="5">
    <location>
        <begin position="6"/>
        <end position="25"/>
    </location>
</feature>
<evidence type="ECO:0000256" key="1">
    <source>
        <dbReference type="ARBA" id="ARBA00004141"/>
    </source>
</evidence>
<keyword evidence="4 5" id="KW-0472">Membrane</keyword>
<evidence type="ECO:0000259" key="7">
    <source>
        <dbReference type="Pfam" id="PF02932"/>
    </source>
</evidence>
<dbReference type="GO" id="GO:0004888">
    <property type="term" value="F:transmembrane signaling receptor activity"/>
    <property type="evidence" value="ECO:0007669"/>
    <property type="project" value="InterPro"/>
</dbReference>
<dbReference type="InterPro" id="IPR036734">
    <property type="entry name" value="Neur_chan_lig-bd_sf"/>
</dbReference>